<dbReference type="GO" id="GO:0032008">
    <property type="term" value="P:positive regulation of TOR signaling"/>
    <property type="evidence" value="ECO:0007669"/>
    <property type="project" value="TreeGrafter"/>
</dbReference>
<dbReference type="SUPFAM" id="SSF103196">
    <property type="entry name" value="Roadblock/LC7 domain"/>
    <property type="match status" value="1"/>
</dbReference>
<evidence type="ECO:0000313" key="6">
    <source>
        <dbReference type="Ensembl" id="ENSUMAP00000022519"/>
    </source>
</evidence>
<evidence type="ECO:0000256" key="3">
    <source>
        <dbReference type="ARBA" id="ARBA00016095"/>
    </source>
</evidence>
<dbReference type="GeneTree" id="ENSGT00390000013159"/>
<dbReference type="FunFam" id="3.30.450.30:FF:000003">
    <property type="entry name" value="ragulator complex protein LAMTOR3 homolog"/>
    <property type="match status" value="1"/>
</dbReference>
<reference evidence="6" key="1">
    <citation type="submission" date="2019-03" db="UniProtKB">
        <authorList>
            <consortium name="Ensembl"/>
        </authorList>
    </citation>
    <scope>IDENTIFICATION</scope>
</reference>
<proteinExistence type="inferred from homology"/>
<evidence type="ECO:0000256" key="5">
    <source>
        <dbReference type="ARBA" id="ARBA00045176"/>
    </source>
</evidence>
<dbReference type="GO" id="GO:0031902">
    <property type="term" value="C:late endosome membrane"/>
    <property type="evidence" value="ECO:0007669"/>
    <property type="project" value="UniProtKB-SubCell"/>
</dbReference>
<dbReference type="PANTHER" id="PTHR13378">
    <property type="entry name" value="REGULATOR COMPLEX PROTEIN LAMTOR3"/>
    <property type="match status" value="1"/>
</dbReference>
<name>A0A452UNC4_URSMA</name>
<protein>
    <recommendedName>
        <fullName evidence="3">Ragulator complex protein LAMTOR3</fullName>
    </recommendedName>
    <alternativeName>
        <fullName evidence="4">Late endosomal/lysosomal adaptor and MAPK and MTOR activator 3</fullName>
    </alternativeName>
</protein>
<accession>A0A452UNC4</accession>
<dbReference type="GO" id="GO:0071230">
    <property type="term" value="P:cellular response to amino acid stimulus"/>
    <property type="evidence" value="ECO:0007669"/>
    <property type="project" value="TreeGrafter"/>
</dbReference>
<dbReference type="InterPro" id="IPR015019">
    <property type="entry name" value="LAMTOR3"/>
</dbReference>
<comment type="subcellular location">
    <subcellularLocation>
        <location evidence="1">Late endosome membrane</location>
        <topology evidence="1">Peripheral membrane protein</topology>
        <orientation evidence="1">Cytoplasmic side</orientation>
    </subcellularLocation>
</comment>
<dbReference type="Ensembl" id="ENSUMAT00000026694.1">
    <property type="protein sequence ID" value="ENSUMAP00000022519.1"/>
    <property type="gene ID" value="ENSUMAG00000016475.1"/>
</dbReference>
<organism evidence="6">
    <name type="scientific">Ursus maritimus</name>
    <name type="common">Polar bear</name>
    <name type="synonym">Thalarctos maritimus</name>
    <dbReference type="NCBI Taxonomy" id="29073"/>
    <lineage>
        <taxon>Eukaryota</taxon>
        <taxon>Metazoa</taxon>
        <taxon>Chordata</taxon>
        <taxon>Craniata</taxon>
        <taxon>Vertebrata</taxon>
        <taxon>Euteleostomi</taxon>
        <taxon>Mammalia</taxon>
        <taxon>Eutheria</taxon>
        <taxon>Laurasiatheria</taxon>
        <taxon>Carnivora</taxon>
        <taxon>Caniformia</taxon>
        <taxon>Ursidae</taxon>
        <taxon>Ursus</taxon>
    </lineage>
</organism>
<dbReference type="Pfam" id="PF08923">
    <property type="entry name" value="MAPKK1_Int"/>
    <property type="match status" value="1"/>
</dbReference>
<sequence length="124" mass="13552">MADDLNRFLYKILPSVEGLHAIVVSDGGGMPVIKVVNGDAPEHALDLISYPPLPLQQNRRANLDFQNNKSIICSCNNYQVVQFDCLPLVVSFIASSNASTGLIVSLEKELAPLFEELRPVVEVS</sequence>
<comment type="function">
    <text evidence="5">As part of the Ragulator complex it is involved in amino acid sensing and activation of mTORC1, a signaling complex promoting cell growth in response to growth factors, energy levels, and amino acids. Activated by amino acids through a mechanism involving the lysosomal V-ATPase, the Ragulator plays a dual role for the small GTPases Rag (RagA/RRAGA, RagB/RRAGB, RagC/RRAGC and/or RagD/RRAGD): it (1) acts as a guanine nucleotide exchange factor (GEF), activating the small GTPases Rag and (2) mediates recruitment of Rag GTPases to the lysosome membrane. Activated Ragulator and Rag GTPases function as a scaffold recruiting mTORC1 to lysosomes where it is in turn activated. Adapter protein that enhances the efficiency of the MAP kinase cascade facilitating the activation of MAPK2.</text>
</comment>
<evidence type="ECO:0000256" key="2">
    <source>
        <dbReference type="ARBA" id="ARBA00005356"/>
    </source>
</evidence>
<comment type="similarity">
    <text evidence="2">Belongs to the LAMTOR3 family.</text>
</comment>
<dbReference type="AlphaFoldDB" id="A0A452UNC4"/>
<dbReference type="Gene3D" id="3.30.450.30">
    <property type="entry name" value="Dynein light chain 2a, cytoplasmic"/>
    <property type="match status" value="1"/>
</dbReference>
<evidence type="ECO:0000256" key="1">
    <source>
        <dbReference type="ARBA" id="ARBA00004492"/>
    </source>
</evidence>
<dbReference type="GO" id="GO:0071986">
    <property type="term" value="C:Ragulator complex"/>
    <property type="evidence" value="ECO:0007669"/>
    <property type="project" value="TreeGrafter"/>
</dbReference>
<dbReference type="SMART" id="SM01278">
    <property type="entry name" value="MAPKK1_Int"/>
    <property type="match status" value="1"/>
</dbReference>
<dbReference type="PANTHER" id="PTHR13378:SF1">
    <property type="entry name" value="RAGULATOR COMPLEX PROTEIN LAMTOR3"/>
    <property type="match status" value="1"/>
</dbReference>
<evidence type="ECO:0000256" key="4">
    <source>
        <dbReference type="ARBA" id="ARBA00032697"/>
    </source>
</evidence>